<proteinExistence type="predicted"/>
<keyword evidence="4 6" id="KW-1133">Transmembrane helix</keyword>
<feature type="transmembrane region" description="Helical" evidence="6">
    <location>
        <begin position="428"/>
        <end position="450"/>
    </location>
</feature>
<feature type="transmembrane region" description="Helical" evidence="6">
    <location>
        <begin position="118"/>
        <end position="139"/>
    </location>
</feature>
<dbReference type="CDD" id="cd13128">
    <property type="entry name" value="MATE_Wzx_like"/>
    <property type="match status" value="1"/>
</dbReference>
<keyword evidence="3 6" id="KW-0812">Transmembrane</keyword>
<feature type="transmembrane region" description="Helical" evidence="6">
    <location>
        <begin position="12"/>
        <end position="31"/>
    </location>
</feature>
<evidence type="ECO:0000256" key="1">
    <source>
        <dbReference type="ARBA" id="ARBA00004651"/>
    </source>
</evidence>
<dbReference type="RefSeq" id="WP_013452070.1">
    <property type="nucleotide sequence ID" value="NC_014758.1"/>
</dbReference>
<keyword evidence="5 6" id="KW-0472">Membrane</keyword>
<feature type="transmembrane region" description="Helical" evidence="6">
    <location>
        <begin position="86"/>
        <end position="112"/>
    </location>
</feature>
<feature type="transmembrane region" description="Helical" evidence="6">
    <location>
        <begin position="184"/>
        <end position="202"/>
    </location>
</feature>
<dbReference type="eggNOG" id="COG2244">
    <property type="taxonomic scope" value="Bacteria"/>
</dbReference>
<dbReference type="Pfam" id="PF01943">
    <property type="entry name" value="Polysacc_synt"/>
    <property type="match status" value="1"/>
</dbReference>
<feature type="transmembrane region" description="Helical" evidence="6">
    <location>
        <begin position="457"/>
        <end position="479"/>
    </location>
</feature>
<feature type="transmembrane region" description="Helical" evidence="6">
    <location>
        <begin position="160"/>
        <end position="178"/>
    </location>
</feature>
<dbReference type="InterPro" id="IPR050833">
    <property type="entry name" value="Poly_Biosynth_Transport"/>
</dbReference>
<dbReference type="GO" id="GO:0005886">
    <property type="term" value="C:plasma membrane"/>
    <property type="evidence" value="ECO:0007669"/>
    <property type="project" value="UniProtKB-SubCell"/>
</dbReference>
<dbReference type="OrthoDB" id="4761876at2"/>
<dbReference type="InterPro" id="IPR002797">
    <property type="entry name" value="Polysacc_synth"/>
</dbReference>
<dbReference type="AlphaFoldDB" id="E4THC7"/>
<dbReference type="EMBL" id="CP002347">
    <property type="protein sequence ID" value="ADR19862.1"/>
    <property type="molecule type" value="Genomic_DNA"/>
</dbReference>
<accession>E4THC7</accession>
<evidence type="ECO:0000256" key="4">
    <source>
        <dbReference type="ARBA" id="ARBA00022989"/>
    </source>
</evidence>
<evidence type="ECO:0000256" key="3">
    <source>
        <dbReference type="ARBA" id="ARBA00022692"/>
    </source>
</evidence>
<evidence type="ECO:0000313" key="8">
    <source>
        <dbReference type="Proteomes" id="UP000007039"/>
    </source>
</evidence>
<evidence type="ECO:0000313" key="7">
    <source>
        <dbReference type="EMBL" id="ADR19862.1"/>
    </source>
</evidence>
<feature type="transmembrane region" description="Helical" evidence="6">
    <location>
        <begin position="342"/>
        <end position="362"/>
    </location>
</feature>
<keyword evidence="8" id="KW-1185">Reference proteome</keyword>
<keyword evidence="2" id="KW-1003">Cell membrane</keyword>
<feature type="transmembrane region" description="Helical" evidence="6">
    <location>
        <begin position="396"/>
        <end position="416"/>
    </location>
</feature>
<feature type="transmembrane region" description="Helical" evidence="6">
    <location>
        <begin position="374"/>
        <end position="391"/>
    </location>
</feature>
<sequence>MRSNLKNAIYNAIGFIFPVLVGLFTTPYIVHKLNPEVYGIYVLAISLMGLLSFLDLGFGQGIIKFVSHYEAKQDYERINDIINTSLIINLIMGVFGFLIIFFSSEFLAVKIFKVHENYLSISIMAFKIVSAGFLLNILISVFSNIPRALQRYDISVKIQNLIWFLSIISSIVLLYFGYGLVEMLLFYVFFQLFGLILYYYYSKKLLPSLKVSFYFKKDIFKEIFGFSIYTSLNAITGNIVFRVDKMIIAHFLGISAVTYYQIPFMLSQMANGFITSIIQFLIPSVSFINAIGDKEKLKGIYVKYTRYVFAISIIIFSGLVLLGKPFLLVWIGRDIAEISYPVLVIISTVFFFISISNVGYYFYNGLGKSEINMLSSFVGACSYLIAVFLLIPKYQLVGAAIAFCFILVPYPVYIHILNNLLDVKLKWYSTLTMKALLIITTIIILTFIIYKLSYLKLLIFYGTLLFTLSILLVYTFGFITGADLKNLKSRVVRI</sequence>
<reference key="1">
    <citation type="submission" date="2010-11" db="EMBL/GenBank/DDBJ databases">
        <title>The complete genome of chromosome of Calditerrivibrio nitroreducens DSM 19672.</title>
        <authorList>
            <consortium name="US DOE Joint Genome Institute (JGI-PGF)"/>
            <person name="Lucas S."/>
            <person name="Copeland A."/>
            <person name="Lapidus A."/>
            <person name="Bruce D."/>
            <person name="Goodwin L."/>
            <person name="Pitluck S."/>
            <person name="Kyrpides N."/>
            <person name="Mavromatis K."/>
            <person name="Ivanova N."/>
            <person name="Mikhailova N."/>
            <person name="Zeytun A."/>
            <person name="Brettin T."/>
            <person name="Detter J.C."/>
            <person name="Tapia R."/>
            <person name="Han C."/>
            <person name="Land M."/>
            <person name="Hauser L."/>
            <person name="Markowitz V."/>
            <person name="Cheng J.-F."/>
            <person name="Hugenholtz P."/>
            <person name="Woyke T."/>
            <person name="Wu D."/>
            <person name="Spring S."/>
            <person name="Schroeder M."/>
            <person name="Brambilla E."/>
            <person name="Klenk H.-P."/>
            <person name="Eisen J.A."/>
        </authorList>
    </citation>
    <scope>NUCLEOTIDE SEQUENCE [LARGE SCALE GENOMIC DNA]</scope>
    <source>
        <strain>DSM 19672</strain>
    </source>
</reference>
<organism evidence="7 8">
    <name type="scientific">Calditerrivibrio nitroreducens (strain DSM 19672 / NBRC 101217 / Yu37-1)</name>
    <dbReference type="NCBI Taxonomy" id="768670"/>
    <lineage>
        <taxon>Bacteria</taxon>
        <taxon>Pseudomonadati</taxon>
        <taxon>Deferribacterota</taxon>
        <taxon>Deferribacteres</taxon>
        <taxon>Deferribacterales</taxon>
        <taxon>Calditerrivibrionaceae</taxon>
    </lineage>
</organism>
<dbReference type="KEGG" id="cni:Calni_1966"/>
<comment type="subcellular location">
    <subcellularLocation>
        <location evidence="1">Cell membrane</location>
        <topology evidence="1">Multi-pass membrane protein</topology>
    </subcellularLocation>
</comment>
<feature type="transmembrane region" description="Helical" evidence="6">
    <location>
        <begin position="223"/>
        <end position="241"/>
    </location>
</feature>
<evidence type="ECO:0000256" key="5">
    <source>
        <dbReference type="ARBA" id="ARBA00023136"/>
    </source>
</evidence>
<dbReference type="STRING" id="768670.Calni_1966"/>
<protein>
    <submittedName>
        <fullName evidence="7">Polysaccharide biosynthesis protein</fullName>
    </submittedName>
</protein>
<feature type="transmembrane region" description="Helical" evidence="6">
    <location>
        <begin position="273"/>
        <end position="292"/>
    </location>
</feature>
<feature type="transmembrane region" description="Helical" evidence="6">
    <location>
        <begin position="304"/>
        <end position="330"/>
    </location>
</feature>
<dbReference type="Proteomes" id="UP000007039">
    <property type="component" value="Chromosome"/>
</dbReference>
<reference evidence="7 8" key="2">
    <citation type="journal article" date="2011" name="Stand. Genomic Sci.">
        <title>Complete genome sequence of Calditerrivibrio nitroreducens type strain (Yu37-1).</title>
        <authorList>
            <person name="Pitluck S."/>
            <person name="Sikorski J."/>
            <person name="Zeytun A."/>
            <person name="Lapidus A."/>
            <person name="Nolan M."/>
            <person name="Lucas S."/>
            <person name="Hammon N."/>
            <person name="Deshpande S."/>
            <person name="Cheng J.F."/>
            <person name="Tapia R."/>
            <person name="Han C."/>
            <person name="Goodwin L."/>
            <person name="Liolios K."/>
            <person name="Pagani I."/>
            <person name="Ivanova N."/>
            <person name="Mavromatis K."/>
            <person name="Pati A."/>
            <person name="Chen A."/>
            <person name="Palaniappan K."/>
            <person name="Hauser L."/>
            <person name="Chang Y.J."/>
            <person name="Jeffries C.D."/>
            <person name="Detter J.C."/>
            <person name="Brambilla E."/>
            <person name="Djao O.D."/>
            <person name="Rohde M."/>
            <person name="Spring S."/>
            <person name="Goker M."/>
            <person name="Woyke T."/>
            <person name="Bristow J."/>
            <person name="Eisen J.A."/>
            <person name="Markowitz V."/>
            <person name="Hugenholtz P."/>
            <person name="Kyrpides N.C."/>
            <person name="Klenk H.P."/>
            <person name="Land M."/>
        </authorList>
    </citation>
    <scope>NUCLEOTIDE SEQUENCE [LARGE SCALE GENOMIC DNA]</scope>
    <source>
        <strain evidence="8">DSM 19672 / NBRC 101217 / Yu37-1</strain>
    </source>
</reference>
<dbReference type="HOGENOM" id="CLU_040633_0_0_0"/>
<gene>
    <name evidence="7" type="ordered locus">Calni_1966</name>
</gene>
<name>E4THC7_CALNY</name>
<dbReference type="PANTHER" id="PTHR30250">
    <property type="entry name" value="PST FAMILY PREDICTED COLANIC ACID TRANSPORTER"/>
    <property type="match status" value="1"/>
</dbReference>
<evidence type="ECO:0000256" key="6">
    <source>
        <dbReference type="SAM" id="Phobius"/>
    </source>
</evidence>
<feature type="transmembrane region" description="Helical" evidence="6">
    <location>
        <begin position="247"/>
        <end position="266"/>
    </location>
</feature>
<dbReference type="PANTHER" id="PTHR30250:SF26">
    <property type="entry name" value="PSMA PROTEIN"/>
    <property type="match status" value="1"/>
</dbReference>
<feature type="transmembrane region" description="Helical" evidence="6">
    <location>
        <begin position="37"/>
        <end position="58"/>
    </location>
</feature>
<evidence type="ECO:0000256" key="2">
    <source>
        <dbReference type="ARBA" id="ARBA00022475"/>
    </source>
</evidence>